<protein>
    <submittedName>
        <fullName evidence="1">27453_t:CDS:1</fullName>
    </submittedName>
</protein>
<organism evidence="1 2">
    <name type="scientific">Racocetra persica</name>
    <dbReference type="NCBI Taxonomy" id="160502"/>
    <lineage>
        <taxon>Eukaryota</taxon>
        <taxon>Fungi</taxon>
        <taxon>Fungi incertae sedis</taxon>
        <taxon>Mucoromycota</taxon>
        <taxon>Glomeromycotina</taxon>
        <taxon>Glomeromycetes</taxon>
        <taxon>Diversisporales</taxon>
        <taxon>Gigasporaceae</taxon>
        <taxon>Racocetra</taxon>
    </lineage>
</organism>
<comment type="caution">
    <text evidence="1">The sequence shown here is derived from an EMBL/GenBank/DDBJ whole genome shotgun (WGS) entry which is preliminary data.</text>
</comment>
<gene>
    <name evidence="1" type="ORF">RPERSI_LOCUS31168</name>
</gene>
<feature type="non-terminal residue" evidence="1">
    <location>
        <position position="45"/>
    </location>
</feature>
<accession>A0ACA9SL06</accession>
<evidence type="ECO:0000313" key="2">
    <source>
        <dbReference type="Proteomes" id="UP000789920"/>
    </source>
</evidence>
<feature type="non-terminal residue" evidence="1">
    <location>
        <position position="1"/>
    </location>
</feature>
<proteinExistence type="predicted"/>
<evidence type="ECO:0000313" key="1">
    <source>
        <dbReference type="EMBL" id="CAG8839737.1"/>
    </source>
</evidence>
<dbReference type="Proteomes" id="UP000789920">
    <property type="component" value="Unassembled WGS sequence"/>
</dbReference>
<name>A0ACA9SL06_9GLOM</name>
<sequence>PMCVIYGDAEEISSGLWTASCPVPSKSEDPKKWTGPNLYFNILSN</sequence>
<dbReference type="EMBL" id="CAJVQC010124572">
    <property type="protein sequence ID" value="CAG8839737.1"/>
    <property type="molecule type" value="Genomic_DNA"/>
</dbReference>
<reference evidence="1" key="1">
    <citation type="submission" date="2021-06" db="EMBL/GenBank/DDBJ databases">
        <authorList>
            <person name="Kallberg Y."/>
            <person name="Tangrot J."/>
            <person name="Rosling A."/>
        </authorList>
    </citation>
    <scope>NUCLEOTIDE SEQUENCE</scope>
    <source>
        <strain evidence="1">MA461A</strain>
    </source>
</reference>
<keyword evidence="2" id="KW-1185">Reference proteome</keyword>